<name>A0A8H3APT6_9AGAM</name>
<comment type="caution">
    <text evidence="8">The sequence shown here is derived from an EMBL/GenBank/DDBJ whole genome shotgun (WGS) entry which is preliminary data.</text>
</comment>
<dbReference type="EMBL" id="CAJMXA010000605">
    <property type="protein sequence ID" value="CAE6437013.1"/>
    <property type="molecule type" value="Genomic_DNA"/>
</dbReference>
<keyword evidence="6 7" id="KW-0472">Membrane</keyword>
<gene>
    <name evidence="8" type="ORF">RDB_LOCUS31477</name>
</gene>
<reference evidence="8" key="1">
    <citation type="submission" date="2021-01" db="EMBL/GenBank/DDBJ databases">
        <authorList>
            <person name="Kaushik A."/>
        </authorList>
    </citation>
    <scope>NUCLEOTIDE SEQUENCE</scope>
    <source>
        <strain evidence="8">AG6-10EEA</strain>
    </source>
</reference>
<evidence type="ECO:0000256" key="5">
    <source>
        <dbReference type="ARBA" id="ARBA00022989"/>
    </source>
</evidence>
<dbReference type="PANTHER" id="PTHR16433:SF0">
    <property type="entry name" value="DOLICHOL-PHOSPHATE MANNOSYLTRANSFERASE SUBUNIT 3"/>
    <property type="match status" value="1"/>
</dbReference>
<evidence type="ECO:0000256" key="3">
    <source>
        <dbReference type="ARBA" id="ARBA00022692"/>
    </source>
</evidence>
<comment type="similarity">
    <text evidence="2 7">Belongs to the DPM3 family.</text>
</comment>
<accession>A0A8H3APT6</accession>
<comment type="pathway">
    <text evidence="7">Protein modification; protein glycosylation.</text>
</comment>
<evidence type="ECO:0000256" key="7">
    <source>
        <dbReference type="RuleBase" id="RU365085"/>
    </source>
</evidence>
<dbReference type="AlphaFoldDB" id="A0A8H3APT6"/>
<evidence type="ECO:0000256" key="1">
    <source>
        <dbReference type="ARBA" id="ARBA00004477"/>
    </source>
</evidence>
<dbReference type="PANTHER" id="PTHR16433">
    <property type="entry name" value="DOLICHOL-PHOSPHATE MANNOSYLTRANSFERASE SUBUNIT 3"/>
    <property type="match status" value="1"/>
</dbReference>
<comment type="subunit">
    <text evidence="7">Component of the dolichol-phosphate mannose (DPM) synthase complex.</text>
</comment>
<dbReference type="UniPathway" id="UPA00378"/>
<evidence type="ECO:0000256" key="2">
    <source>
        <dbReference type="ARBA" id="ARBA00010430"/>
    </source>
</evidence>
<keyword evidence="3 7" id="KW-0812">Transmembrane</keyword>
<dbReference type="GO" id="GO:0006506">
    <property type="term" value="P:GPI anchor biosynthetic process"/>
    <property type="evidence" value="ECO:0007669"/>
    <property type="project" value="TreeGrafter"/>
</dbReference>
<dbReference type="Proteomes" id="UP000663853">
    <property type="component" value="Unassembled WGS sequence"/>
</dbReference>
<keyword evidence="4 7" id="KW-0256">Endoplasmic reticulum</keyword>
<feature type="transmembrane region" description="Helical" evidence="7">
    <location>
        <begin position="45"/>
        <end position="64"/>
    </location>
</feature>
<organism evidence="8 9">
    <name type="scientific">Rhizoctonia solani</name>
    <dbReference type="NCBI Taxonomy" id="456999"/>
    <lineage>
        <taxon>Eukaryota</taxon>
        <taxon>Fungi</taxon>
        <taxon>Dikarya</taxon>
        <taxon>Basidiomycota</taxon>
        <taxon>Agaricomycotina</taxon>
        <taxon>Agaricomycetes</taxon>
        <taxon>Cantharellales</taxon>
        <taxon>Ceratobasidiaceae</taxon>
        <taxon>Rhizoctonia</taxon>
    </lineage>
</organism>
<keyword evidence="5 7" id="KW-1133">Transmembrane helix</keyword>
<comment type="subcellular location">
    <subcellularLocation>
        <location evidence="1 7">Endoplasmic reticulum membrane</location>
        <topology evidence="1 7">Multi-pass membrane protein</topology>
    </subcellularLocation>
</comment>
<dbReference type="Pfam" id="PF08285">
    <property type="entry name" value="DPM3"/>
    <property type="match status" value="1"/>
</dbReference>
<dbReference type="InterPro" id="IPR013174">
    <property type="entry name" value="DPM3"/>
</dbReference>
<sequence length="136" mass="15083">MVVGAKWRAPQISGACISFRDHPALIFHIGLTRLKATTHTTMTRATRFAGTATVVSVVYFLFLYEYFSVPLLSSDTASAILPTLPWWLLVSFGSYSLGSLGWGLYSFRDCTDAYHELLAEINDAKNDLRTRGVSVD</sequence>
<evidence type="ECO:0000313" key="9">
    <source>
        <dbReference type="Proteomes" id="UP000663853"/>
    </source>
</evidence>
<proteinExistence type="inferred from homology"/>
<dbReference type="GO" id="GO:0005789">
    <property type="term" value="C:endoplasmic reticulum membrane"/>
    <property type="evidence" value="ECO:0007669"/>
    <property type="project" value="UniProtKB-SubCell"/>
</dbReference>
<evidence type="ECO:0000256" key="4">
    <source>
        <dbReference type="ARBA" id="ARBA00022824"/>
    </source>
</evidence>
<protein>
    <recommendedName>
        <fullName evidence="7">Dolichol-phosphate mannosyltransferase subunit 3</fullName>
    </recommendedName>
</protein>
<evidence type="ECO:0000256" key="6">
    <source>
        <dbReference type="ARBA" id="ARBA00023136"/>
    </source>
</evidence>
<comment type="function">
    <text evidence="7">Stabilizer subunit of the dolichol-phosphate mannose (DPM) synthase complex; tethers catalytic subunit to the ER.</text>
</comment>
<feature type="transmembrane region" description="Helical" evidence="7">
    <location>
        <begin position="84"/>
        <end position="105"/>
    </location>
</feature>
<dbReference type="GO" id="GO:0033185">
    <property type="term" value="C:dolichol-phosphate-mannose synthase complex"/>
    <property type="evidence" value="ECO:0007669"/>
    <property type="project" value="TreeGrafter"/>
</dbReference>
<evidence type="ECO:0000313" key="8">
    <source>
        <dbReference type="EMBL" id="CAE6437013.1"/>
    </source>
</evidence>